<accession>A0AAV4LM06</accession>
<dbReference type="Proteomes" id="UP001497744">
    <property type="component" value="Unassembled WGS sequence"/>
</dbReference>
<dbReference type="AlphaFoldDB" id="A0AAV4LM06"/>
<evidence type="ECO:0000313" key="2">
    <source>
        <dbReference type="Proteomes" id="UP001497744"/>
    </source>
</evidence>
<evidence type="ECO:0000313" key="1">
    <source>
        <dbReference type="EMBL" id="GIX60925.1"/>
    </source>
</evidence>
<proteinExistence type="predicted"/>
<name>A0AAV4LM06_BABCB</name>
<gene>
    <name evidence="1" type="ORF">BcabD6B2_03600</name>
</gene>
<sequence length="131" mass="13491">MVAVKAVPRGPPCHQDAAHAAAQLPCVARELLLKVLFDLVNELLRVEEFGGGWAVDGNGEVLGVEPVVNCIDGGALELAAELHQSVVAIHHTALLKRTGPCDDGRNGVGRGGASLLVHTEVASDGAMSSLS</sequence>
<dbReference type="GeneID" id="94192408"/>
<dbReference type="RefSeq" id="XP_067712996.1">
    <property type="nucleotide sequence ID" value="XM_067856895.1"/>
</dbReference>
<protein>
    <submittedName>
        <fullName evidence="1">NADP-dependent isocitrate dehydrogenase</fullName>
    </submittedName>
</protein>
<keyword evidence="2" id="KW-1185">Reference proteome</keyword>
<organism evidence="1 2">
    <name type="scientific">Babesia caballi</name>
    <dbReference type="NCBI Taxonomy" id="5871"/>
    <lineage>
        <taxon>Eukaryota</taxon>
        <taxon>Sar</taxon>
        <taxon>Alveolata</taxon>
        <taxon>Apicomplexa</taxon>
        <taxon>Aconoidasida</taxon>
        <taxon>Piroplasmida</taxon>
        <taxon>Babesiidae</taxon>
        <taxon>Babesia</taxon>
    </lineage>
</organism>
<reference evidence="1 2" key="1">
    <citation type="submission" date="2021-06" db="EMBL/GenBank/DDBJ databases">
        <title>Genome sequence of Babesia caballi.</title>
        <authorList>
            <person name="Yamagishi J."/>
            <person name="Kidaka T."/>
            <person name="Ochi A."/>
        </authorList>
    </citation>
    <scope>NUCLEOTIDE SEQUENCE [LARGE SCALE GENOMIC DNA]</scope>
    <source>
        <strain evidence="1">USDA-D6B2</strain>
    </source>
</reference>
<comment type="caution">
    <text evidence="1">The sequence shown here is derived from an EMBL/GenBank/DDBJ whole genome shotgun (WGS) entry which is preliminary data.</text>
</comment>
<dbReference type="EMBL" id="BPLF01000001">
    <property type="protein sequence ID" value="GIX60925.1"/>
    <property type="molecule type" value="Genomic_DNA"/>
</dbReference>